<evidence type="ECO:0000256" key="1">
    <source>
        <dbReference type="SAM" id="SignalP"/>
    </source>
</evidence>
<gene>
    <name evidence="2" type="ORF">SNE40_008312</name>
</gene>
<keyword evidence="3" id="KW-1185">Reference proteome</keyword>
<organism evidence="2 3">
    <name type="scientific">Patella caerulea</name>
    <name type="common">Rayed Mediterranean limpet</name>
    <dbReference type="NCBI Taxonomy" id="87958"/>
    <lineage>
        <taxon>Eukaryota</taxon>
        <taxon>Metazoa</taxon>
        <taxon>Spiralia</taxon>
        <taxon>Lophotrochozoa</taxon>
        <taxon>Mollusca</taxon>
        <taxon>Gastropoda</taxon>
        <taxon>Patellogastropoda</taxon>
        <taxon>Patelloidea</taxon>
        <taxon>Patellidae</taxon>
        <taxon>Patella</taxon>
    </lineage>
</organism>
<feature type="chain" id="PRO_5043044559" evidence="1">
    <location>
        <begin position="21"/>
        <end position="222"/>
    </location>
</feature>
<comment type="caution">
    <text evidence="2">The sequence shown here is derived from an EMBL/GenBank/DDBJ whole genome shotgun (WGS) entry which is preliminary data.</text>
</comment>
<dbReference type="AlphaFoldDB" id="A0AAN8Q3K0"/>
<evidence type="ECO:0000313" key="2">
    <source>
        <dbReference type="EMBL" id="KAK6186236.1"/>
    </source>
</evidence>
<reference evidence="2 3" key="1">
    <citation type="submission" date="2024-01" db="EMBL/GenBank/DDBJ databases">
        <title>The genome of the rayed Mediterranean limpet Patella caerulea (Linnaeus, 1758).</title>
        <authorList>
            <person name="Anh-Thu Weber A."/>
            <person name="Halstead-Nussloch G."/>
        </authorList>
    </citation>
    <scope>NUCLEOTIDE SEQUENCE [LARGE SCALE GENOMIC DNA]</scope>
    <source>
        <strain evidence="2">AATW-2023a</strain>
        <tissue evidence="2">Whole specimen</tissue>
    </source>
</reference>
<evidence type="ECO:0000313" key="3">
    <source>
        <dbReference type="Proteomes" id="UP001347796"/>
    </source>
</evidence>
<feature type="signal peptide" evidence="1">
    <location>
        <begin position="1"/>
        <end position="20"/>
    </location>
</feature>
<dbReference type="EMBL" id="JAZGQO010000006">
    <property type="protein sequence ID" value="KAK6186236.1"/>
    <property type="molecule type" value="Genomic_DNA"/>
</dbReference>
<dbReference type="Proteomes" id="UP001347796">
    <property type="component" value="Unassembled WGS sequence"/>
</dbReference>
<proteinExistence type="predicted"/>
<protein>
    <submittedName>
        <fullName evidence="2">Uncharacterized protein</fullName>
    </submittedName>
</protein>
<accession>A0AAN8Q3K0</accession>
<keyword evidence="1" id="KW-0732">Signal</keyword>
<sequence>MSLQAVLVAAVAFSGCLVNGQISTASCNTYDSAVMACNVPFNRTGESRSLIKYENVIIALTIDITPWCGENRALYSDIIKCLVNAYRACGTVDTRKLVAEGGEYSKAFDKICDQKSDFSGDCVDVLSINTCAMDKTTMMNLTVPAFTTSLTTLKPYYCSFSQYFLECIESNTKLNGCSAKPKTKDIYYDTFNELTPDECGGAMSVAYTSLLLTVSLLLNYII</sequence>
<name>A0AAN8Q3K0_PATCE</name>